<evidence type="ECO:0000256" key="5">
    <source>
        <dbReference type="ARBA" id="ARBA00023237"/>
    </source>
</evidence>
<feature type="signal peptide" evidence="6">
    <location>
        <begin position="1"/>
        <end position="19"/>
    </location>
</feature>
<evidence type="ECO:0000259" key="7">
    <source>
        <dbReference type="Pfam" id="PF07980"/>
    </source>
</evidence>
<protein>
    <submittedName>
        <fullName evidence="9">RagB/SusD family nutrient uptake outer membrane protein</fullName>
    </submittedName>
</protein>
<dbReference type="Gene3D" id="1.25.40.390">
    <property type="match status" value="1"/>
</dbReference>
<dbReference type="Proteomes" id="UP000448877">
    <property type="component" value="Unassembled WGS sequence"/>
</dbReference>
<accession>A0A108TE25</accession>
<comment type="caution">
    <text evidence="9">The sequence shown here is derived from an EMBL/GenBank/DDBJ whole genome shotgun (WGS) entry which is preliminary data.</text>
</comment>
<reference evidence="9 10" key="1">
    <citation type="journal article" date="2019" name="Nat. Med.">
        <title>A library of human gut bacterial isolates paired with longitudinal multiomics data enables mechanistic microbiome research.</title>
        <authorList>
            <person name="Poyet M."/>
            <person name="Groussin M."/>
            <person name="Gibbons S.M."/>
            <person name="Avila-Pacheco J."/>
            <person name="Jiang X."/>
            <person name="Kearney S.M."/>
            <person name="Perrotta A.R."/>
            <person name="Berdy B."/>
            <person name="Zhao S."/>
            <person name="Lieberman T.D."/>
            <person name="Swanson P.K."/>
            <person name="Smith M."/>
            <person name="Roesemann S."/>
            <person name="Alexander J.E."/>
            <person name="Rich S.A."/>
            <person name="Livny J."/>
            <person name="Vlamakis H."/>
            <person name="Clish C."/>
            <person name="Bullock K."/>
            <person name="Deik A."/>
            <person name="Scott J."/>
            <person name="Pierce K.A."/>
            <person name="Xavier R.J."/>
            <person name="Alm E.J."/>
        </authorList>
    </citation>
    <scope>NUCLEOTIDE SEQUENCE [LARGE SCALE GENOMIC DNA]</scope>
    <source>
        <strain evidence="9 10">BIOML-A6</strain>
    </source>
</reference>
<dbReference type="InterPro" id="IPR011990">
    <property type="entry name" value="TPR-like_helical_dom_sf"/>
</dbReference>
<organism evidence="9 10">
    <name type="scientific">Bacteroides cellulosilyticus</name>
    <dbReference type="NCBI Taxonomy" id="246787"/>
    <lineage>
        <taxon>Bacteria</taxon>
        <taxon>Pseudomonadati</taxon>
        <taxon>Bacteroidota</taxon>
        <taxon>Bacteroidia</taxon>
        <taxon>Bacteroidales</taxon>
        <taxon>Bacteroidaceae</taxon>
        <taxon>Bacteroides</taxon>
    </lineage>
</organism>
<keyword evidence="3 6" id="KW-0732">Signal</keyword>
<gene>
    <name evidence="9" type="ORF">F2Y81_09590</name>
</gene>
<dbReference type="InterPro" id="IPR033985">
    <property type="entry name" value="SusD-like_N"/>
</dbReference>
<feature type="chain" id="PRO_5030020183" evidence="6">
    <location>
        <begin position="20"/>
        <end position="516"/>
    </location>
</feature>
<evidence type="ECO:0000313" key="9">
    <source>
        <dbReference type="EMBL" id="KAA5419638.1"/>
    </source>
</evidence>
<comment type="similarity">
    <text evidence="2">Belongs to the SusD family.</text>
</comment>
<sequence>MKKVIYIASLCFASLFVSSCDDYLTLESPDQLTSGSFWRNESDAQAGISAAYSQLEYYIDTWEFAEVKWPVEAYREDIINMGNDARNYPNWLELYNFTYTNGNSQFSNYWWNNYKGASFANQVIEKVTEMEEGTIDPIVRTQIINEGYFLRAYYHLKLLLNWKEIIIRDKYITSQAELSKGLSPRPDAWDFIIEDLKRATALPSSYDNDNIGRATSGAANAYLGFAYLTRAYEESDKKTEYLNEALTALNNVKGYELVKKFSSMFDASNKNSKESIFELQTSMSSANGANYRTQLHRWIGTSELWGWDEILPSNVLMEAYMKEGEIATTGRYDSRLYESVFFQCDYFNDGSGRVYGGDYDNWFCSFDDKNNPIPGTSYNRPSFRKFMPTDYDGLYNNYCAINIPLMRYANVLLMKAEVLNEQGHPEQAIPLINEIRNVHGDMPAMKGTSQQEVREQIEHERMIEFPLENWRWYDLRRWGKLASALADAGRAGFNVEKNSFYPIPLTEINSNDQINK</sequence>
<feature type="domain" description="SusD-like N-terminal" evidence="8">
    <location>
        <begin position="69"/>
        <end position="228"/>
    </location>
</feature>
<evidence type="ECO:0000256" key="1">
    <source>
        <dbReference type="ARBA" id="ARBA00004442"/>
    </source>
</evidence>
<evidence type="ECO:0000256" key="4">
    <source>
        <dbReference type="ARBA" id="ARBA00023136"/>
    </source>
</evidence>
<evidence type="ECO:0000256" key="3">
    <source>
        <dbReference type="ARBA" id="ARBA00022729"/>
    </source>
</evidence>
<name>A0A108TE25_9BACE</name>
<dbReference type="EMBL" id="VVYV01000013">
    <property type="protein sequence ID" value="KAA5419638.1"/>
    <property type="molecule type" value="Genomic_DNA"/>
</dbReference>
<keyword evidence="4" id="KW-0472">Membrane</keyword>
<feature type="domain" description="RagB/SusD" evidence="7">
    <location>
        <begin position="273"/>
        <end position="511"/>
    </location>
</feature>
<evidence type="ECO:0000256" key="6">
    <source>
        <dbReference type="SAM" id="SignalP"/>
    </source>
</evidence>
<evidence type="ECO:0000259" key="8">
    <source>
        <dbReference type="Pfam" id="PF14322"/>
    </source>
</evidence>
<dbReference type="SUPFAM" id="SSF48452">
    <property type="entry name" value="TPR-like"/>
    <property type="match status" value="1"/>
</dbReference>
<keyword evidence="5" id="KW-0998">Cell outer membrane</keyword>
<dbReference type="Pfam" id="PF07980">
    <property type="entry name" value="SusD_RagB"/>
    <property type="match status" value="1"/>
</dbReference>
<evidence type="ECO:0000313" key="10">
    <source>
        <dbReference type="Proteomes" id="UP000448877"/>
    </source>
</evidence>
<dbReference type="RefSeq" id="WP_007216880.1">
    <property type="nucleotide sequence ID" value="NZ_CABMLT010000007.1"/>
</dbReference>
<comment type="subcellular location">
    <subcellularLocation>
        <location evidence="1">Cell outer membrane</location>
    </subcellularLocation>
</comment>
<dbReference type="AlphaFoldDB" id="A0A108TE25"/>
<proteinExistence type="inferred from homology"/>
<dbReference type="Pfam" id="PF14322">
    <property type="entry name" value="SusD-like_3"/>
    <property type="match status" value="1"/>
</dbReference>
<dbReference type="InterPro" id="IPR012944">
    <property type="entry name" value="SusD_RagB_dom"/>
</dbReference>
<dbReference type="PROSITE" id="PS51257">
    <property type="entry name" value="PROKAR_LIPOPROTEIN"/>
    <property type="match status" value="1"/>
</dbReference>
<dbReference type="GO" id="GO:0009279">
    <property type="term" value="C:cell outer membrane"/>
    <property type="evidence" value="ECO:0007669"/>
    <property type="project" value="UniProtKB-SubCell"/>
</dbReference>
<evidence type="ECO:0000256" key="2">
    <source>
        <dbReference type="ARBA" id="ARBA00006275"/>
    </source>
</evidence>